<dbReference type="AlphaFoldDB" id="A0A427AVC9"/>
<comment type="caution">
    <text evidence="1">The sequence shown here is derived from an EMBL/GenBank/DDBJ whole genome shotgun (WGS) entry which is preliminary data.</text>
</comment>
<reference evidence="1 2" key="1">
    <citation type="journal article" date="2014" name="Agronomy (Basel)">
        <title>A Draft Genome Sequence for Ensete ventricosum, the Drought-Tolerant Tree Against Hunger.</title>
        <authorList>
            <person name="Harrison J."/>
            <person name="Moore K.A."/>
            <person name="Paszkiewicz K."/>
            <person name="Jones T."/>
            <person name="Grant M."/>
            <person name="Ambacheew D."/>
            <person name="Muzemil S."/>
            <person name="Studholme D.J."/>
        </authorList>
    </citation>
    <scope>NUCLEOTIDE SEQUENCE [LARGE SCALE GENOMIC DNA]</scope>
</reference>
<dbReference type="EMBL" id="AMZH03001200">
    <property type="protein sequence ID" value="RRT80208.1"/>
    <property type="molecule type" value="Genomic_DNA"/>
</dbReference>
<proteinExistence type="predicted"/>
<evidence type="ECO:0000313" key="2">
    <source>
        <dbReference type="Proteomes" id="UP000287651"/>
    </source>
</evidence>
<gene>
    <name evidence="1" type="ORF">B296_00009634</name>
</gene>
<accession>A0A427AVC9</accession>
<dbReference type="Proteomes" id="UP000287651">
    <property type="component" value="Unassembled WGS sequence"/>
</dbReference>
<name>A0A427AVC9_ENSVE</name>
<evidence type="ECO:0000313" key="1">
    <source>
        <dbReference type="EMBL" id="RRT80208.1"/>
    </source>
</evidence>
<protein>
    <submittedName>
        <fullName evidence="1">Uncharacterized protein</fullName>
    </submittedName>
</protein>
<organism evidence="1 2">
    <name type="scientific">Ensete ventricosum</name>
    <name type="common">Abyssinian banana</name>
    <name type="synonym">Musa ensete</name>
    <dbReference type="NCBI Taxonomy" id="4639"/>
    <lineage>
        <taxon>Eukaryota</taxon>
        <taxon>Viridiplantae</taxon>
        <taxon>Streptophyta</taxon>
        <taxon>Embryophyta</taxon>
        <taxon>Tracheophyta</taxon>
        <taxon>Spermatophyta</taxon>
        <taxon>Magnoliopsida</taxon>
        <taxon>Liliopsida</taxon>
        <taxon>Zingiberales</taxon>
        <taxon>Musaceae</taxon>
        <taxon>Ensete</taxon>
    </lineage>
</organism>
<sequence length="186" mass="21082">MDWVSSFLELARARATERSHSLSCPRSGFFNRAARNLKLAHQIRLNPATWRPLLIYSFRVTVRLTHLLVVEPVPALGPKLCVMIEEGREVGWSVTSPDLVLRGRTVRSISDISASRNLHHRWFAMRCTFISRQRHEIGVLLSPGGEAEDEDYLVTAITGVGGGREGRERLNCIMEEERKFTVEWGG</sequence>